<evidence type="ECO:0000313" key="2">
    <source>
        <dbReference type="Proteomes" id="UP000007322"/>
    </source>
</evidence>
<proteinExistence type="predicted"/>
<dbReference type="InParanoid" id="G2QDM3"/>
<gene>
    <name evidence="1" type="ORF">MYCTH_2305599</name>
</gene>
<dbReference type="Proteomes" id="UP000007322">
    <property type="component" value="Chromosome 3"/>
</dbReference>
<name>G2QDM3_THET4</name>
<reference evidence="1 2" key="1">
    <citation type="journal article" date="2011" name="Nat. Biotechnol.">
        <title>Comparative genomic analysis of the thermophilic biomass-degrading fungi Myceliophthora thermophila and Thielavia terrestris.</title>
        <authorList>
            <person name="Berka R.M."/>
            <person name="Grigoriev I.V."/>
            <person name="Otillar R."/>
            <person name="Salamov A."/>
            <person name="Grimwood J."/>
            <person name="Reid I."/>
            <person name="Ishmael N."/>
            <person name="John T."/>
            <person name="Darmond C."/>
            <person name="Moisan M.-C."/>
            <person name="Henrissat B."/>
            <person name="Coutinho P.M."/>
            <person name="Lombard V."/>
            <person name="Natvig D.O."/>
            <person name="Lindquist E."/>
            <person name="Schmutz J."/>
            <person name="Lucas S."/>
            <person name="Harris P."/>
            <person name="Powlowski J."/>
            <person name="Bellemare A."/>
            <person name="Taylor D."/>
            <person name="Butler G."/>
            <person name="de Vries R.P."/>
            <person name="Allijn I.E."/>
            <person name="van den Brink J."/>
            <person name="Ushinsky S."/>
            <person name="Storms R."/>
            <person name="Powell A.J."/>
            <person name="Paulsen I.T."/>
            <person name="Elbourne L.D.H."/>
            <person name="Baker S.E."/>
            <person name="Magnuson J."/>
            <person name="LaBoissiere S."/>
            <person name="Clutterbuck A.J."/>
            <person name="Martinez D."/>
            <person name="Wogulis M."/>
            <person name="de Leon A.L."/>
            <person name="Rey M.W."/>
            <person name="Tsang A."/>
        </authorList>
    </citation>
    <scope>NUCLEOTIDE SEQUENCE [LARGE SCALE GENOMIC DNA]</scope>
    <source>
        <strain evidence="2">ATCC 42464 / BCRC 31852 / DSM 1799</strain>
    </source>
</reference>
<protein>
    <submittedName>
        <fullName evidence="1">Uncharacterized protein</fullName>
    </submittedName>
</protein>
<organism evidence="1 2">
    <name type="scientific">Thermothelomyces thermophilus (strain ATCC 42464 / BCRC 31852 / DSM 1799)</name>
    <name type="common">Sporotrichum thermophile</name>
    <dbReference type="NCBI Taxonomy" id="573729"/>
    <lineage>
        <taxon>Eukaryota</taxon>
        <taxon>Fungi</taxon>
        <taxon>Dikarya</taxon>
        <taxon>Ascomycota</taxon>
        <taxon>Pezizomycotina</taxon>
        <taxon>Sordariomycetes</taxon>
        <taxon>Sordariomycetidae</taxon>
        <taxon>Sordariales</taxon>
        <taxon>Chaetomiaceae</taxon>
        <taxon>Thermothelomyces</taxon>
    </lineage>
</organism>
<dbReference type="VEuPathDB" id="FungiDB:MYCTH_2305599"/>
<dbReference type="AlphaFoldDB" id="G2QDM3"/>
<dbReference type="GeneID" id="11509691"/>
<evidence type="ECO:0000313" key="1">
    <source>
        <dbReference type="EMBL" id="AEO58334.1"/>
    </source>
</evidence>
<dbReference type="STRING" id="573729.G2QDM3"/>
<dbReference type="KEGG" id="mtm:MYCTH_2305599"/>
<dbReference type="OrthoDB" id="4590544at2759"/>
<dbReference type="EMBL" id="CP003004">
    <property type="protein sequence ID" value="AEO58334.1"/>
    <property type="molecule type" value="Genomic_DNA"/>
</dbReference>
<dbReference type="eggNOG" id="ENOG502RUYS">
    <property type="taxonomic scope" value="Eukaryota"/>
</dbReference>
<dbReference type="HOGENOM" id="CLU_2335115_0_0_1"/>
<sequence>MKALRRCSGVAADRRSILAARFAAMQRLHTMLVNRYGAPTSNETITAVIRLILNDIFFLEETDDLRVHVEDALEMTRACDGLTALGGEGNLLAKMVVI</sequence>
<keyword evidence="2" id="KW-1185">Reference proteome</keyword>
<accession>G2QDM3</accession>
<dbReference type="RefSeq" id="XP_003663579.1">
    <property type="nucleotide sequence ID" value="XM_003663531.1"/>
</dbReference>